<dbReference type="GO" id="GO:0006635">
    <property type="term" value="P:fatty acid beta-oxidation"/>
    <property type="evidence" value="ECO:0007669"/>
    <property type="project" value="TreeGrafter"/>
</dbReference>
<evidence type="ECO:0000256" key="4">
    <source>
        <dbReference type="ARBA" id="ARBA00023239"/>
    </source>
</evidence>
<evidence type="ECO:0000256" key="2">
    <source>
        <dbReference type="ARBA" id="ARBA00005254"/>
    </source>
</evidence>
<comment type="catalytic activity">
    <reaction evidence="5">
        <text>a short-chain (3S)-3-hydroxyacyl-CoA = a short-chain (2E)-enoyl-CoA + H2O</text>
        <dbReference type="Rhea" id="RHEA:52664"/>
        <dbReference type="ChEBI" id="CHEBI:15377"/>
        <dbReference type="ChEBI" id="CHEBI:87488"/>
        <dbReference type="ChEBI" id="CHEBI:136760"/>
        <dbReference type="EC" id="4.2.1.150"/>
    </reaction>
</comment>
<evidence type="ECO:0000313" key="8">
    <source>
        <dbReference type="EMBL" id="TCP62451.1"/>
    </source>
</evidence>
<comment type="pathway">
    <text evidence="1">Lipid metabolism; butanoate metabolism.</text>
</comment>
<evidence type="ECO:0000256" key="1">
    <source>
        <dbReference type="ARBA" id="ARBA00005086"/>
    </source>
</evidence>
<evidence type="ECO:0000256" key="5">
    <source>
        <dbReference type="ARBA" id="ARBA00050624"/>
    </source>
</evidence>
<comment type="caution">
    <text evidence="8">The sequence shown here is derived from an EMBL/GenBank/DDBJ whole genome shotgun (WGS) entry which is preliminary data.</text>
</comment>
<dbReference type="CDD" id="cd06558">
    <property type="entry name" value="crotonase-like"/>
    <property type="match status" value="1"/>
</dbReference>
<dbReference type="InterPro" id="IPR014748">
    <property type="entry name" value="Enoyl-CoA_hydra_C"/>
</dbReference>
<dbReference type="Gene3D" id="1.10.12.10">
    <property type="entry name" value="Lyase 2-enoyl-coa Hydratase, Chain A, domain 2"/>
    <property type="match status" value="1"/>
</dbReference>
<dbReference type="InterPro" id="IPR018376">
    <property type="entry name" value="Enoyl-CoA_hyd/isom_CS"/>
</dbReference>
<dbReference type="SUPFAM" id="SSF52096">
    <property type="entry name" value="ClpP/crotonase"/>
    <property type="match status" value="1"/>
</dbReference>
<dbReference type="EC" id="4.2.1.150" evidence="6"/>
<dbReference type="Gene3D" id="3.90.226.10">
    <property type="entry name" value="2-enoyl-CoA Hydratase, Chain A, domain 1"/>
    <property type="match status" value="1"/>
</dbReference>
<dbReference type="Pfam" id="PF00378">
    <property type="entry name" value="ECH_1"/>
    <property type="match status" value="1"/>
</dbReference>
<protein>
    <recommendedName>
        <fullName evidence="6">short-chain-enoyl-CoA hydratase</fullName>
        <ecNumber evidence="6">4.2.1.150</ecNumber>
    </recommendedName>
</protein>
<reference evidence="8 9" key="1">
    <citation type="submission" date="2019-03" db="EMBL/GenBank/DDBJ databases">
        <title>Genomic Encyclopedia of Type Strains, Phase IV (KMG-IV): sequencing the most valuable type-strain genomes for metagenomic binning, comparative biology and taxonomic classification.</title>
        <authorList>
            <person name="Goeker M."/>
        </authorList>
    </citation>
    <scope>NUCLEOTIDE SEQUENCE [LARGE SCALE GENOMIC DNA]</scope>
    <source>
        <strain evidence="8 9">DSM 11170</strain>
    </source>
</reference>
<keyword evidence="9" id="KW-1185">Reference proteome</keyword>
<dbReference type="RefSeq" id="WP_131919941.1">
    <property type="nucleotide sequence ID" value="NZ_JAOQNU010000021.1"/>
</dbReference>
<comment type="similarity">
    <text evidence="2 7">Belongs to the enoyl-CoA hydratase/isomerase family.</text>
</comment>
<sequence length="261" mass="27552">MDLKNLIWEQEGRVAIVTFSRPKALNALNEETFNELARVIDRVESDDTVGALVLTGAGEKAFVAGADIGELQALETSMAFVAKARRGQNLFARLEDLSKPVIAAINGFALGGGLELALACDIRFAADSARMGLPEINLGLIPGYGGTQRLARLIGEGQAKMLIFSGKPVTATRALELGIVENVLPAGELLAEAKKLAAELAEKAPVALALAKRAIHDGLATDMGTGCSLEAHCFSVAGGTEDCKEGMKAFFEKRPAQFKGR</sequence>
<accession>A0A4R2RRF2</accession>
<name>A0A4R2RRF2_9FIRM</name>
<dbReference type="OrthoDB" id="9775794at2"/>
<dbReference type="FunFam" id="1.10.12.10:FF:000001">
    <property type="entry name" value="Probable enoyl-CoA hydratase, mitochondrial"/>
    <property type="match status" value="1"/>
</dbReference>
<keyword evidence="4" id="KW-0456">Lyase</keyword>
<dbReference type="Proteomes" id="UP000294813">
    <property type="component" value="Unassembled WGS sequence"/>
</dbReference>
<gene>
    <name evidence="8" type="ORF">EDD73_12221</name>
</gene>
<proteinExistence type="inferred from homology"/>
<dbReference type="GO" id="GO:0018812">
    <property type="term" value="F:3-hydroxyacyl-CoA dehydratase activity"/>
    <property type="evidence" value="ECO:0007669"/>
    <property type="project" value="UniProtKB-EC"/>
</dbReference>
<dbReference type="PANTHER" id="PTHR11941">
    <property type="entry name" value="ENOYL-COA HYDRATASE-RELATED"/>
    <property type="match status" value="1"/>
</dbReference>
<comment type="subunit">
    <text evidence="3">Homotetramer.</text>
</comment>
<dbReference type="AlphaFoldDB" id="A0A4R2RRF2"/>
<dbReference type="EMBL" id="SLXT01000022">
    <property type="protein sequence ID" value="TCP62451.1"/>
    <property type="molecule type" value="Genomic_DNA"/>
</dbReference>
<organism evidence="8 9">
    <name type="scientific">Heliophilum fasciatum</name>
    <dbReference type="NCBI Taxonomy" id="35700"/>
    <lineage>
        <taxon>Bacteria</taxon>
        <taxon>Bacillati</taxon>
        <taxon>Bacillota</taxon>
        <taxon>Clostridia</taxon>
        <taxon>Eubacteriales</taxon>
        <taxon>Heliobacteriaceae</taxon>
        <taxon>Heliophilum</taxon>
    </lineage>
</organism>
<dbReference type="FunFam" id="3.90.226.10:FF:000009">
    <property type="entry name" value="Carnitinyl-CoA dehydratase"/>
    <property type="match status" value="1"/>
</dbReference>
<dbReference type="InterPro" id="IPR001753">
    <property type="entry name" value="Enoyl-CoA_hydra/iso"/>
</dbReference>
<evidence type="ECO:0000256" key="3">
    <source>
        <dbReference type="ARBA" id="ARBA00011881"/>
    </source>
</evidence>
<evidence type="ECO:0000256" key="7">
    <source>
        <dbReference type="RuleBase" id="RU003707"/>
    </source>
</evidence>
<dbReference type="PROSITE" id="PS00166">
    <property type="entry name" value="ENOYL_COA_HYDRATASE"/>
    <property type="match status" value="1"/>
</dbReference>
<dbReference type="PANTHER" id="PTHR11941:SF54">
    <property type="entry name" value="ENOYL-COA HYDRATASE, MITOCHONDRIAL"/>
    <property type="match status" value="1"/>
</dbReference>
<evidence type="ECO:0000313" key="9">
    <source>
        <dbReference type="Proteomes" id="UP000294813"/>
    </source>
</evidence>
<evidence type="ECO:0000256" key="6">
    <source>
        <dbReference type="ARBA" id="ARBA00067035"/>
    </source>
</evidence>
<dbReference type="InterPro" id="IPR029045">
    <property type="entry name" value="ClpP/crotonase-like_dom_sf"/>
</dbReference>